<name>A0A395IGD1_9HELO</name>
<protein>
    <submittedName>
        <fullName evidence="2">Uncharacterized protein</fullName>
    </submittedName>
</protein>
<dbReference type="AlphaFoldDB" id="A0A395IGD1"/>
<evidence type="ECO:0000256" key="1">
    <source>
        <dbReference type="SAM" id="MobiDB-lite"/>
    </source>
</evidence>
<evidence type="ECO:0000313" key="2">
    <source>
        <dbReference type="EMBL" id="RAL58448.1"/>
    </source>
</evidence>
<evidence type="ECO:0000313" key="3">
    <source>
        <dbReference type="Proteomes" id="UP000249056"/>
    </source>
</evidence>
<proteinExistence type="predicted"/>
<gene>
    <name evidence="2" type="ORF">DID88_005152</name>
</gene>
<organism evidence="2 3">
    <name type="scientific">Monilinia fructigena</name>
    <dbReference type="NCBI Taxonomy" id="38457"/>
    <lineage>
        <taxon>Eukaryota</taxon>
        <taxon>Fungi</taxon>
        <taxon>Dikarya</taxon>
        <taxon>Ascomycota</taxon>
        <taxon>Pezizomycotina</taxon>
        <taxon>Leotiomycetes</taxon>
        <taxon>Helotiales</taxon>
        <taxon>Sclerotiniaceae</taxon>
        <taxon>Monilinia</taxon>
    </lineage>
</organism>
<feature type="compositionally biased region" description="Low complexity" evidence="1">
    <location>
        <begin position="126"/>
        <end position="155"/>
    </location>
</feature>
<dbReference type="Proteomes" id="UP000249056">
    <property type="component" value="Unassembled WGS sequence"/>
</dbReference>
<feature type="compositionally biased region" description="Polar residues" evidence="1">
    <location>
        <begin position="95"/>
        <end position="106"/>
    </location>
</feature>
<reference evidence="2 3" key="1">
    <citation type="submission" date="2018-06" db="EMBL/GenBank/DDBJ databases">
        <title>Genome Sequence of the Brown Rot Fungal Pathogen Monilinia fructigena.</title>
        <authorList>
            <person name="Landi L."/>
            <person name="De Miccolis Angelini R.M."/>
            <person name="Pollastro S."/>
            <person name="Abate D."/>
            <person name="Faretra F."/>
            <person name="Romanazzi G."/>
        </authorList>
    </citation>
    <scope>NUCLEOTIDE SEQUENCE [LARGE SCALE GENOMIC DNA]</scope>
    <source>
        <strain evidence="2 3">Mfrg269</strain>
    </source>
</reference>
<sequence>MRSILKNIVSSASIPSLSDSCHSEGAAHFAASPHDSPDKVESSIQATLHRPENLHPNRKRTYSEAQIQYEHPASSQIPLSHLSFGPPHSAPYKSPYNQPQSINPLSPISQSQALHTQVVLPATATTLAPPSSSNSSYHHYQSPSYASQSSYPLQSNTSVNPQDLSLNHNPI</sequence>
<comment type="caution">
    <text evidence="2">The sequence shown here is derived from an EMBL/GenBank/DDBJ whole genome shotgun (WGS) entry which is preliminary data.</text>
</comment>
<accession>A0A395IGD1</accession>
<dbReference type="EMBL" id="QKRW01000082">
    <property type="protein sequence ID" value="RAL58448.1"/>
    <property type="molecule type" value="Genomic_DNA"/>
</dbReference>
<feature type="region of interest" description="Disordered" evidence="1">
    <location>
        <begin position="68"/>
        <end position="106"/>
    </location>
</feature>
<feature type="region of interest" description="Disordered" evidence="1">
    <location>
        <begin position="126"/>
        <end position="171"/>
    </location>
</feature>
<feature type="compositionally biased region" description="Polar residues" evidence="1">
    <location>
        <begin position="156"/>
        <end position="171"/>
    </location>
</feature>
<keyword evidence="3" id="KW-1185">Reference proteome</keyword>